<dbReference type="PANTHER" id="PTHR43615:SF1">
    <property type="entry name" value="PPDK_N DOMAIN-CONTAINING PROTEIN"/>
    <property type="match status" value="1"/>
</dbReference>
<dbReference type="GO" id="GO:0016772">
    <property type="term" value="F:transferase activity, transferring phosphorus-containing groups"/>
    <property type="evidence" value="ECO:0007669"/>
    <property type="project" value="InterPro"/>
</dbReference>
<dbReference type="Gene3D" id="3.50.30.10">
    <property type="entry name" value="Phosphohistidine domain"/>
    <property type="match status" value="1"/>
</dbReference>
<protein>
    <recommendedName>
        <fullName evidence="1">PEP-utilising enzyme mobile domain-containing protein</fullName>
    </recommendedName>
</protein>
<organism evidence="2 3">
    <name type="scientific">Micropruina glycogenica</name>
    <dbReference type="NCBI Taxonomy" id="75385"/>
    <lineage>
        <taxon>Bacteria</taxon>
        <taxon>Bacillati</taxon>
        <taxon>Actinomycetota</taxon>
        <taxon>Actinomycetes</taxon>
        <taxon>Propionibacteriales</taxon>
        <taxon>Nocardioidaceae</taxon>
        <taxon>Micropruina</taxon>
    </lineage>
</organism>
<reference evidence="2 3" key="1">
    <citation type="submission" date="2018-02" db="EMBL/GenBank/DDBJ databases">
        <authorList>
            <person name="Cohen D.B."/>
            <person name="Kent A.D."/>
        </authorList>
    </citation>
    <scope>NUCLEOTIDE SEQUENCE [LARGE SCALE GENOMIC DNA]</scope>
    <source>
        <strain evidence="2">1</strain>
    </source>
</reference>
<sequence length="77" mass="7686">MLVCPATNPAWTPLFTRASAVVVDHGGLASHAAIVAREYGIPAVMGTGDGTTALTTGARVIVDGDHGRVLSADDAAA</sequence>
<dbReference type="SUPFAM" id="SSF52009">
    <property type="entry name" value="Phosphohistidine domain"/>
    <property type="match status" value="1"/>
</dbReference>
<dbReference type="EMBL" id="LT985188">
    <property type="protein sequence ID" value="SPD86098.1"/>
    <property type="molecule type" value="Genomic_DNA"/>
</dbReference>
<dbReference type="KEGG" id="mgg:MPLG2_1062"/>
<dbReference type="AlphaFoldDB" id="A0A2N9JF07"/>
<evidence type="ECO:0000259" key="1">
    <source>
        <dbReference type="Pfam" id="PF00391"/>
    </source>
</evidence>
<dbReference type="PANTHER" id="PTHR43615">
    <property type="entry name" value="PHOSPHOENOLPYRUVATE SYNTHASE-RELATED"/>
    <property type="match status" value="1"/>
</dbReference>
<dbReference type="InterPro" id="IPR051549">
    <property type="entry name" value="PEP_Utilizing_Enz"/>
</dbReference>
<dbReference type="Pfam" id="PF00391">
    <property type="entry name" value="PEP-utilizers"/>
    <property type="match status" value="1"/>
</dbReference>
<evidence type="ECO:0000313" key="3">
    <source>
        <dbReference type="Proteomes" id="UP000238164"/>
    </source>
</evidence>
<dbReference type="InterPro" id="IPR036637">
    <property type="entry name" value="Phosphohistidine_dom_sf"/>
</dbReference>
<feature type="domain" description="PEP-utilising enzyme mobile" evidence="1">
    <location>
        <begin position="2"/>
        <end position="67"/>
    </location>
</feature>
<name>A0A2N9JF07_9ACTN</name>
<keyword evidence="3" id="KW-1185">Reference proteome</keyword>
<evidence type="ECO:0000313" key="2">
    <source>
        <dbReference type="EMBL" id="SPD86098.1"/>
    </source>
</evidence>
<gene>
    <name evidence="2" type="ORF">MPLG2_1062</name>
</gene>
<dbReference type="InterPro" id="IPR008279">
    <property type="entry name" value="PEP-util_enz_mobile_dom"/>
</dbReference>
<proteinExistence type="predicted"/>
<dbReference type="RefSeq" id="WP_231935813.1">
    <property type="nucleotide sequence ID" value="NZ_BAAAGO010000015.1"/>
</dbReference>
<dbReference type="Proteomes" id="UP000238164">
    <property type="component" value="Chromosome 1"/>
</dbReference>
<accession>A0A2N9JF07</accession>